<accession>X0VVE2</accession>
<proteinExistence type="predicted"/>
<protein>
    <submittedName>
        <fullName evidence="1">Uncharacterized protein</fullName>
    </submittedName>
</protein>
<comment type="caution">
    <text evidence="1">The sequence shown here is derived from an EMBL/GenBank/DDBJ whole genome shotgun (WGS) entry which is preliminary data.</text>
</comment>
<name>X0VVE2_9ZZZZ</name>
<reference evidence="1" key="1">
    <citation type="journal article" date="2014" name="Front. Microbiol.">
        <title>High frequency of phylogenetically diverse reductive dehalogenase-homologous genes in deep subseafloor sedimentary metagenomes.</title>
        <authorList>
            <person name="Kawai M."/>
            <person name="Futagami T."/>
            <person name="Toyoda A."/>
            <person name="Takaki Y."/>
            <person name="Nishi S."/>
            <person name="Hori S."/>
            <person name="Arai W."/>
            <person name="Tsubouchi T."/>
            <person name="Morono Y."/>
            <person name="Uchiyama I."/>
            <person name="Ito T."/>
            <person name="Fujiyama A."/>
            <person name="Inagaki F."/>
            <person name="Takami H."/>
        </authorList>
    </citation>
    <scope>NUCLEOTIDE SEQUENCE</scope>
    <source>
        <strain evidence="1">Expedition CK06-06</strain>
    </source>
</reference>
<dbReference type="EMBL" id="BARS01037884">
    <property type="protein sequence ID" value="GAG16423.1"/>
    <property type="molecule type" value="Genomic_DNA"/>
</dbReference>
<gene>
    <name evidence="1" type="ORF">S01H1_58037</name>
</gene>
<dbReference type="AlphaFoldDB" id="X0VVE2"/>
<organism evidence="1">
    <name type="scientific">marine sediment metagenome</name>
    <dbReference type="NCBI Taxonomy" id="412755"/>
    <lineage>
        <taxon>unclassified sequences</taxon>
        <taxon>metagenomes</taxon>
        <taxon>ecological metagenomes</taxon>
    </lineage>
</organism>
<sequence>MKDRYETVQEQIRQKVCEVSLITNEALLASSAFDKSARRFLGEINSLQGMKVLLEYLKPHLF</sequence>
<evidence type="ECO:0000313" key="1">
    <source>
        <dbReference type="EMBL" id="GAG16423.1"/>
    </source>
</evidence>